<organism evidence="2 3">
    <name type="scientific">Eumeta variegata</name>
    <name type="common">Bagworm moth</name>
    <name type="synonym">Eumeta japonica</name>
    <dbReference type="NCBI Taxonomy" id="151549"/>
    <lineage>
        <taxon>Eukaryota</taxon>
        <taxon>Metazoa</taxon>
        <taxon>Ecdysozoa</taxon>
        <taxon>Arthropoda</taxon>
        <taxon>Hexapoda</taxon>
        <taxon>Insecta</taxon>
        <taxon>Pterygota</taxon>
        <taxon>Neoptera</taxon>
        <taxon>Endopterygota</taxon>
        <taxon>Lepidoptera</taxon>
        <taxon>Glossata</taxon>
        <taxon>Ditrysia</taxon>
        <taxon>Tineoidea</taxon>
        <taxon>Psychidae</taxon>
        <taxon>Oiketicinae</taxon>
        <taxon>Eumeta</taxon>
    </lineage>
</organism>
<gene>
    <name evidence="2" type="ORF">EVAR_24475_1</name>
</gene>
<comment type="caution">
    <text evidence="2">The sequence shown here is derived from an EMBL/GenBank/DDBJ whole genome shotgun (WGS) entry which is preliminary data.</text>
</comment>
<name>A0A4C1WYV4_EUMVA</name>
<evidence type="ECO:0000313" key="3">
    <source>
        <dbReference type="Proteomes" id="UP000299102"/>
    </source>
</evidence>
<evidence type="ECO:0000256" key="1">
    <source>
        <dbReference type="SAM" id="MobiDB-lite"/>
    </source>
</evidence>
<accession>A0A4C1WYV4</accession>
<reference evidence="2 3" key="1">
    <citation type="journal article" date="2019" name="Commun. Biol.">
        <title>The bagworm genome reveals a unique fibroin gene that provides high tensile strength.</title>
        <authorList>
            <person name="Kono N."/>
            <person name="Nakamura H."/>
            <person name="Ohtoshi R."/>
            <person name="Tomita M."/>
            <person name="Numata K."/>
            <person name="Arakawa K."/>
        </authorList>
    </citation>
    <scope>NUCLEOTIDE SEQUENCE [LARGE SCALE GENOMIC DNA]</scope>
</reference>
<proteinExistence type="predicted"/>
<dbReference type="AlphaFoldDB" id="A0A4C1WYV4"/>
<protein>
    <submittedName>
        <fullName evidence="2">Uncharacterized protein</fullName>
    </submittedName>
</protein>
<sequence>MRNANGKRYFAHMRTKKNTTTDNDSLAVIHDTREATSCVCTRALGRRLIHKSNITQEQSFRNQTPERSTTPHAAGVTIKRRGKKTALKSDIYLPDHGEPGNGSNVSRFDARSAY</sequence>
<dbReference type="Proteomes" id="UP000299102">
    <property type="component" value="Unassembled WGS sequence"/>
</dbReference>
<evidence type="ECO:0000313" key="2">
    <source>
        <dbReference type="EMBL" id="GBP55279.1"/>
    </source>
</evidence>
<feature type="region of interest" description="Disordered" evidence="1">
    <location>
        <begin position="55"/>
        <end position="114"/>
    </location>
</feature>
<keyword evidence="3" id="KW-1185">Reference proteome</keyword>
<dbReference type="EMBL" id="BGZK01000664">
    <property type="protein sequence ID" value="GBP55279.1"/>
    <property type="molecule type" value="Genomic_DNA"/>
</dbReference>
<feature type="compositionally biased region" description="Polar residues" evidence="1">
    <location>
        <begin position="55"/>
        <end position="71"/>
    </location>
</feature>